<evidence type="ECO:0000259" key="4">
    <source>
        <dbReference type="Pfam" id="PF21058"/>
    </source>
</evidence>
<evidence type="ECO:0000256" key="2">
    <source>
        <dbReference type="ARBA" id="ARBA00023180"/>
    </source>
</evidence>
<dbReference type="HOGENOM" id="CLU_001286_0_0_1"/>
<feature type="compositionally biased region" description="Low complexity" evidence="3">
    <location>
        <begin position="245"/>
        <end position="262"/>
    </location>
</feature>
<dbReference type="OMA" id="LKLPHYK"/>
<evidence type="ECO:0000256" key="3">
    <source>
        <dbReference type="SAM" id="MobiDB-lite"/>
    </source>
</evidence>
<dbReference type="Proteomes" id="UP000007303">
    <property type="component" value="Unassembled WGS sequence"/>
</dbReference>
<evidence type="ECO:0000313" key="5">
    <source>
        <dbReference type="Ensembl" id="ENSTNIP00000012164.1"/>
    </source>
</evidence>
<keyword evidence="1" id="KW-0732">Signal</keyword>
<reference evidence="5" key="2">
    <citation type="submission" date="2025-08" db="UniProtKB">
        <authorList>
            <consortium name="Ensembl"/>
        </authorList>
    </citation>
    <scope>IDENTIFICATION</scope>
</reference>
<dbReference type="PANTHER" id="PTHR23412:SF14">
    <property type="entry name" value="STEREOCILIN-RELATED"/>
    <property type="match status" value="1"/>
</dbReference>
<feature type="compositionally biased region" description="Basic and acidic residues" evidence="3">
    <location>
        <begin position="284"/>
        <end position="293"/>
    </location>
</feature>
<dbReference type="InterPro" id="IPR026664">
    <property type="entry name" value="Stereocilin-rel"/>
</dbReference>
<dbReference type="GO" id="GO:0009986">
    <property type="term" value="C:cell surface"/>
    <property type="evidence" value="ECO:0007669"/>
    <property type="project" value="TreeGrafter"/>
</dbReference>
<feature type="domain" description="Stereocilin LRR" evidence="4">
    <location>
        <begin position="645"/>
        <end position="1043"/>
    </location>
</feature>
<dbReference type="GeneTree" id="ENSGT00950000182957"/>
<dbReference type="Ensembl" id="ENSTNIT00000012355.1">
    <property type="protein sequence ID" value="ENSTNIP00000012164.1"/>
    <property type="gene ID" value="ENSTNIG00000009298.1"/>
</dbReference>
<dbReference type="GO" id="GO:0032426">
    <property type="term" value="C:stereocilium tip"/>
    <property type="evidence" value="ECO:0007669"/>
    <property type="project" value="TreeGrafter"/>
</dbReference>
<dbReference type="GO" id="GO:0060091">
    <property type="term" value="C:kinocilium"/>
    <property type="evidence" value="ECO:0007669"/>
    <property type="project" value="TreeGrafter"/>
</dbReference>
<accession>H3CV80</accession>
<keyword evidence="6" id="KW-1185">Reference proteome</keyword>
<sequence>PSVKVQDLFLTLRGSPHWDWFLGLLQGVISLSERQPHRAILTYLSENWRTVSAVLEVALQALISGTYGQASAGLQGFICALKGNGDCAFSVSWLQPLLSFLETRNWKPVVSLHPAAEGTEHSRSSGLWGRLKPFSLPPGAAKQSLDELRKGLLHRVGSSVYDSLRKKASQVTMVLLDDVSSLVEAPQPAGQGRCSVGDLRQLILWGIRHNVTWNAQALTGTSQVLPSSFPFLTCPSSGSDEGKPALTSARSSRKTSSSSQTASKRKRLYSTAHLSQFNQPGPEGPRESSSHQRELEYTSIEILEAACNDSIPGLTGVSNFTVFLYCKLFEGENGSVDPAAAQMGLDLQATCSDAAWYLSAAEEDFFWVHVCSEFFAHEFNNTVCANSSFWLQRANQSSIDELCTQRPTETAESPKLDKNCLADLENGLFSAQAFRRCFLPNSSALVSALCGGESPESHGSPPEESWAAAYCSKVKNISLISSAEEACRYREWEVHHFTDSTLLERCGRAGGLKEHVCFNSTLYSQLLQTHPRFAAFCAHLEAELEGRNCLLQRFFDMLPAPYEFDTSQLCVDAAPLLLEAAHKLSVCEVEGGERQGFMVLEYVLRVLDSMVGLSSGLDEGESEARQGLGQAILLSSLVDNTSWTNVEPEASTSILQTVGVFLRREQNTTLKEDLLSCFSPILWDLIQRNDNSSALRVLLQEYLQMPGDSIRTLVMSAEKDAVKRFLSHVHQSWDQLQVEPRQASQREVQAMETMTAAFIHKFPRVTPELFVDLSQFIPFMSVSDIMSFPASLIVNDSVLTAIRDHSLGMKLLQKKAFVKRLLQSNSVGNVSAWPPYFLTSILPLLPHLPVNHFQQLTSQQLTPLVGFLGNSSLDGVRGRHVIRTLFGSSNLTRDNILRIGTLACYLDPQDLGAHLQDPALCLALLQQLARCTSEGFISESGRLHSWLVPAVENISVTDPLQLSALSGLLPQLGAPFLLSLPSQLLLQVLSQSEIKRYSPAQAFQILSKISQDTNLTVEKLCKLKPLHPGLSPAVLADLRWSEISQDALCQCWRTLLTDLKPGHRSWLYNAAQEVMPPVNVTQEVTCLIPFVPLKTLTELLNGGKILRNIRWYGGVLWSPQQAQLLFRTIQQLKNVTSRGARDLGYIAGGMSCDFLKLQSNDTDFAALLQFVTELPGAMRPALRKCIVDELRKHPELDLNLLNAGFAATLPVTMLEDLSNSSFRAIQDHIQTQLPYFLKLPHYKQTYLAEKVMSNLGSSQAEGQIDGPALDSLGPLLPFLDQGSLALVDRGALALRLEEMRSFCLPKEAVRDIASLLIHEDLLGEPSEWQVGDVEHLGRLVLSLSTRHINSIPLMALNKDTVELVLLGQRQWEDSAVGRTCVRQCVDQRLLRQQSQSLIRGIVRAQSRRARAPVPSCADIRGTFPSAWTSAQLSRMSQDDLQRCVDVFAQDASISPEQRRALWLKLRQAFGPVRQLRADQLLTLGSLVTEMSERELQDIDFTNPAVLAHLGTLTDWSFKKMRAVVSGVLRKRKLKVEQLAAVDLATFCHLICGLYPSEMRRVSARNLRNRSLAVPFLRETSLPCTEQQMEALTGCLSRPEAFGPVSTWGPEVFTEIGTLAGGLEDLVLSALVREQLEGITPQALALVTPKKMAVVFSAWQLSWFTVEQAWAVTEDQWAELDSEQKLAVQRARYEGDVLLELRGRNSA</sequence>
<organism evidence="5 6">
    <name type="scientific">Tetraodon nigroviridis</name>
    <name type="common">Spotted green pufferfish</name>
    <name type="synonym">Chelonodon nigroviridis</name>
    <dbReference type="NCBI Taxonomy" id="99883"/>
    <lineage>
        <taxon>Eukaryota</taxon>
        <taxon>Metazoa</taxon>
        <taxon>Chordata</taxon>
        <taxon>Craniata</taxon>
        <taxon>Vertebrata</taxon>
        <taxon>Euteleostomi</taxon>
        <taxon>Actinopterygii</taxon>
        <taxon>Neopterygii</taxon>
        <taxon>Teleostei</taxon>
        <taxon>Neoteleostei</taxon>
        <taxon>Acanthomorphata</taxon>
        <taxon>Eupercaria</taxon>
        <taxon>Tetraodontiformes</taxon>
        <taxon>Tetradontoidea</taxon>
        <taxon>Tetraodontidae</taxon>
        <taxon>Tetraodon</taxon>
    </lineage>
</organism>
<proteinExistence type="predicted"/>
<feature type="region of interest" description="Disordered" evidence="3">
    <location>
        <begin position="240"/>
        <end position="293"/>
    </location>
</feature>
<dbReference type="Pfam" id="PF21058">
    <property type="entry name" value="Stereocilin"/>
    <property type="match status" value="1"/>
</dbReference>
<reference evidence="6" key="1">
    <citation type="journal article" date="2004" name="Nature">
        <title>Genome duplication in the teleost fish Tetraodon nigroviridis reveals the early vertebrate proto-karyotype.</title>
        <authorList>
            <person name="Jaillon O."/>
            <person name="Aury J.-M."/>
            <person name="Brunet F."/>
            <person name="Petit J.-L."/>
            <person name="Stange-Thomann N."/>
            <person name="Mauceli E."/>
            <person name="Bouneau L."/>
            <person name="Fischer C."/>
            <person name="Ozouf-Costaz C."/>
            <person name="Bernot A."/>
            <person name="Nicaud S."/>
            <person name="Jaffe D."/>
            <person name="Fisher S."/>
            <person name="Lutfalla G."/>
            <person name="Dossat C."/>
            <person name="Segurens B."/>
            <person name="Dasilva C."/>
            <person name="Salanoubat M."/>
            <person name="Levy M."/>
            <person name="Boudet N."/>
            <person name="Castellano S."/>
            <person name="Anthouard V."/>
            <person name="Jubin C."/>
            <person name="Castelli V."/>
            <person name="Katinka M."/>
            <person name="Vacherie B."/>
            <person name="Biemont C."/>
            <person name="Skalli Z."/>
            <person name="Cattolico L."/>
            <person name="Poulain J."/>
            <person name="De Berardinis V."/>
            <person name="Cruaud C."/>
            <person name="Duprat S."/>
            <person name="Brottier P."/>
            <person name="Coutanceau J.-P."/>
            <person name="Gouzy J."/>
            <person name="Parra G."/>
            <person name="Lardier G."/>
            <person name="Chapple C."/>
            <person name="McKernan K.J."/>
            <person name="McEwan P."/>
            <person name="Bosak S."/>
            <person name="Kellis M."/>
            <person name="Volff J.-N."/>
            <person name="Guigo R."/>
            <person name="Zody M.C."/>
            <person name="Mesirov J."/>
            <person name="Lindblad-Toh K."/>
            <person name="Birren B."/>
            <person name="Nusbaum C."/>
            <person name="Kahn D."/>
            <person name="Robinson-Rechavi M."/>
            <person name="Laudet V."/>
            <person name="Schachter V."/>
            <person name="Quetier F."/>
            <person name="Saurin W."/>
            <person name="Scarpelli C."/>
            <person name="Wincker P."/>
            <person name="Lander E.S."/>
            <person name="Weissenbach J."/>
            <person name="Roest Crollius H."/>
        </authorList>
    </citation>
    <scope>NUCLEOTIDE SEQUENCE [LARGE SCALE GENOMIC DNA]</scope>
</reference>
<dbReference type="GO" id="GO:0007160">
    <property type="term" value="P:cell-matrix adhesion"/>
    <property type="evidence" value="ECO:0007669"/>
    <property type="project" value="TreeGrafter"/>
</dbReference>
<dbReference type="PANTHER" id="PTHR23412">
    <property type="entry name" value="STEREOCILIN RELATED"/>
    <property type="match status" value="1"/>
</dbReference>
<name>H3CV80_TETNG</name>
<evidence type="ECO:0000313" key="6">
    <source>
        <dbReference type="Proteomes" id="UP000007303"/>
    </source>
</evidence>
<dbReference type="InterPro" id="IPR048992">
    <property type="entry name" value="Stereocilin_LRR"/>
</dbReference>
<dbReference type="STRING" id="99883.ENSTNIP00000012164"/>
<evidence type="ECO:0000256" key="1">
    <source>
        <dbReference type="ARBA" id="ARBA00022729"/>
    </source>
</evidence>
<keyword evidence="2" id="KW-0325">Glycoprotein</keyword>
<reference evidence="5" key="3">
    <citation type="submission" date="2025-09" db="UniProtKB">
        <authorList>
            <consortium name="Ensembl"/>
        </authorList>
    </citation>
    <scope>IDENTIFICATION</scope>
</reference>
<dbReference type="InParanoid" id="H3CV80"/>
<protein>
    <submittedName>
        <fullName evidence="5">Stereocilin</fullName>
    </submittedName>
</protein>